<dbReference type="STRING" id="582667.SAMN05192568_107525"/>
<dbReference type="EMBL" id="FOTK01000075">
    <property type="protein sequence ID" value="SFM91599.1"/>
    <property type="molecule type" value="Genomic_DNA"/>
</dbReference>
<dbReference type="RefSeq" id="WP_092047087.1">
    <property type="nucleotide sequence ID" value="NZ_FOTK01000075.1"/>
</dbReference>
<name>A0A1I4URI8_9HYPH</name>
<accession>A0A1I4URI8</accession>
<dbReference type="OrthoDB" id="7870314at2"/>
<reference evidence="2" key="1">
    <citation type="submission" date="2016-10" db="EMBL/GenBank/DDBJ databases">
        <authorList>
            <person name="Varghese N."/>
            <person name="Submissions S."/>
        </authorList>
    </citation>
    <scope>NUCLEOTIDE SEQUENCE [LARGE SCALE GENOMIC DNA]</scope>
    <source>
        <strain evidence="2">BL36</strain>
    </source>
</reference>
<proteinExistence type="predicted"/>
<evidence type="ECO:0000313" key="1">
    <source>
        <dbReference type="EMBL" id="SFM91599.1"/>
    </source>
</evidence>
<dbReference type="Proteomes" id="UP000199048">
    <property type="component" value="Unassembled WGS sequence"/>
</dbReference>
<dbReference type="AlphaFoldDB" id="A0A1I4URI8"/>
<organism evidence="1 2">
    <name type="scientific">Methylobacterium pseudosasicola</name>
    <dbReference type="NCBI Taxonomy" id="582667"/>
    <lineage>
        <taxon>Bacteria</taxon>
        <taxon>Pseudomonadati</taxon>
        <taxon>Pseudomonadota</taxon>
        <taxon>Alphaproteobacteria</taxon>
        <taxon>Hyphomicrobiales</taxon>
        <taxon>Methylobacteriaceae</taxon>
        <taxon>Methylobacterium</taxon>
    </lineage>
</organism>
<keyword evidence="2" id="KW-1185">Reference proteome</keyword>
<evidence type="ECO:0000313" key="2">
    <source>
        <dbReference type="Proteomes" id="UP000199048"/>
    </source>
</evidence>
<gene>
    <name evidence="1" type="ORF">SAMN05192568_107525</name>
</gene>
<protein>
    <submittedName>
        <fullName evidence="1">Uncharacterized protein</fullName>
    </submittedName>
</protein>
<sequence>MSAAQTLPREERLRTTAHLRDSLPWPISKWRGTSGRTYAVTIRSMAEVETDDLPGAVVIAVRRDGTGNSKGLAQPVRVSAIADAHAARAFQAGLPRAVSELHLHRIEPDARERARIVADLQPE</sequence>